<dbReference type="Pfam" id="PF10545">
    <property type="entry name" value="MADF_DNA_bdg"/>
    <property type="match status" value="1"/>
</dbReference>
<feature type="compositionally biased region" description="Polar residues" evidence="1">
    <location>
        <begin position="106"/>
        <end position="119"/>
    </location>
</feature>
<reference evidence="3 4" key="1">
    <citation type="submission" date="2017-07" db="EMBL/GenBank/DDBJ databases">
        <authorList>
            <person name="Talla V."/>
            <person name="Backstrom N."/>
        </authorList>
    </citation>
    <scope>NUCLEOTIDE SEQUENCE [LARGE SCALE GENOMIC DNA]</scope>
</reference>
<feature type="non-terminal residue" evidence="3">
    <location>
        <position position="187"/>
    </location>
</feature>
<dbReference type="InterPro" id="IPR006578">
    <property type="entry name" value="MADF-dom"/>
</dbReference>
<feature type="non-terminal residue" evidence="3">
    <location>
        <position position="1"/>
    </location>
</feature>
<accession>A0A5E4R4V0</accession>
<evidence type="ECO:0000313" key="3">
    <source>
        <dbReference type="EMBL" id="VVD04532.1"/>
    </source>
</evidence>
<dbReference type="Proteomes" id="UP000324832">
    <property type="component" value="Unassembled WGS sequence"/>
</dbReference>
<evidence type="ECO:0000259" key="2">
    <source>
        <dbReference type="Pfam" id="PF10545"/>
    </source>
</evidence>
<evidence type="ECO:0000313" key="4">
    <source>
        <dbReference type="Proteomes" id="UP000324832"/>
    </source>
</evidence>
<sequence>VNDAWISIADKINIPVNELKKKKESLMTTFRMHHKKKTQSIKSGMGEDERYDPIWPYYEPLEAFLKDVYVCSSMINTEEKILQDSSSTPDYETEAETDFNRPVIESDTSQDGNTSTKSKVTALPTQKRRSKNPPELSEASKEVANAFGTLNRVLDNKTARHDDDCDLYAKLLATKLRKFPEYEREEI</sequence>
<feature type="region of interest" description="Disordered" evidence="1">
    <location>
        <begin position="83"/>
        <end position="140"/>
    </location>
</feature>
<dbReference type="EMBL" id="FZQP02006870">
    <property type="protein sequence ID" value="VVD04532.1"/>
    <property type="molecule type" value="Genomic_DNA"/>
</dbReference>
<dbReference type="PANTHER" id="PTHR21505:SF12">
    <property type="entry name" value="MADF DOMAIN-CONTAINING PROTEIN-RELATED"/>
    <property type="match status" value="1"/>
</dbReference>
<dbReference type="PANTHER" id="PTHR21505">
    <property type="entry name" value="MADF DOMAIN-CONTAINING PROTEIN-RELATED"/>
    <property type="match status" value="1"/>
</dbReference>
<feature type="domain" description="MADF" evidence="2">
    <location>
        <begin position="2"/>
        <end position="62"/>
    </location>
</feature>
<keyword evidence="4" id="KW-1185">Reference proteome</keyword>
<dbReference type="AlphaFoldDB" id="A0A5E4R4V0"/>
<protein>
    <recommendedName>
        <fullName evidence="2">MADF domain-containing protein</fullName>
    </recommendedName>
</protein>
<name>A0A5E4R4V0_9NEOP</name>
<proteinExistence type="predicted"/>
<organism evidence="3 4">
    <name type="scientific">Leptidea sinapis</name>
    <dbReference type="NCBI Taxonomy" id="189913"/>
    <lineage>
        <taxon>Eukaryota</taxon>
        <taxon>Metazoa</taxon>
        <taxon>Ecdysozoa</taxon>
        <taxon>Arthropoda</taxon>
        <taxon>Hexapoda</taxon>
        <taxon>Insecta</taxon>
        <taxon>Pterygota</taxon>
        <taxon>Neoptera</taxon>
        <taxon>Endopterygota</taxon>
        <taxon>Lepidoptera</taxon>
        <taxon>Glossata</taxon>
        <taxon>Ditrysia</taxon>
        <taxon>Papilionoidea</taxon>
        <taxon>Pieridae</taxon>
        <taxon>Dismorphiinae</taxon>
        <taxon>Leptidea</taxon>
    </lineage>
</organism>
<evidence type="ECO:0000256" key="1">
    <source>
        <dbReference type="SAM" id="MobiDB-lite"/>
    </source>
</evidence>
<gene>
    <name evidence="3" type="ORF">LSINAPIS_LOCUS14267</name>
</gene>